<evidence type="ECO:0000313" key="2">
    <source>
        <dbReference type="Proteomes" id="UP000247681"/>
    </source>
</evidence>
<dbReference type="AlphaFoldDB" id="A0A2V4CB12"/>
<protein>
    <submittedName>
        <fullName evidence="1">Uncharacterized protein</fullName>
    </submittedName>
</protein>
<organism evidence="1 2">
    <name type="scientific">Flavobacterium hydrophilum</name>
    <dbReference type="NCBI Taxonomy" id="2211445"/>
    <lineage>
        <taxon>Bacteria</taxon>
        <taxon>Pseudomonadati</taxon>
        <taxon>Bacteroidota</taxon>
        <taxon>Flavobacteriia</taxon>
        <taxon>Flavobacteriales</taxon>
        <taxon>Flavobacteriaceae</taxon>
        <taxon>Flavobacterium</taxon>
    </lineage>
</organism>
<gene>
    <name evidence="1" type="ORF">DMB68_08385</name>
</gene>
<name>A0A2V4CB12_9FLAO</name>
<dbReference type="OrthoDB" id="1351597at2"/>
<reference evidence="1 2" key="1">
    <citation type="submission" date="2018-05" db="EMBL/GenBank/DDBJ databases">
        <title>Flavobacterium sp. strain IMCC34758, incomplete genome.</title>
        <authorList>
            <person name="Joung Y."/>
        </authorList>
    </citation>
    <scope>NUCLEOTIDE SEQUENCE [LARGE SCALE GENOMIC DNA]</scope>
    <source>
        <strain evidence="1 2">IMCC34758</strain>
    </source>
</reference>
<evidence type="ECO:0000313" key="1">
    <source>
        <dbReference type="EMBL" id="PXY47150.1"/>
    </source>
</evidence>
<dbReference type="RefSeq" id="WP_110346151.1">
    <property type="nucleotide sequence ID" value="NZ_QJHL01000001.1"/>
</dbReference>
<comment type="caution">
    <text evidence="1">The sequence shown here is derived from an EMBL/GenBank/DDBJ whole genome shotgun (WGS) entry which is preliminary data.</text>
</comment>
<sequence length="347" mass="42113">MKKLLFVFLLLYAELLFSQINEINKLEIIPKEIDFKGSVKKITIKNFYLHKKNETIDTVKAISEIDFSKEGKIKLLKDNNNLLYDNWRIVEFDNLERIKSISKKEGHEMTNVTNQYFNKKSEFPDSTIINQNKKYKVKFINFFSKNLVVRHEHYINDTLQEYRLYKYNNRNQIIEDLYFNPEDNTDETMVSDKSNGSYQLSFYPERKTFYEYKNNKDTTIVIKIQQKYSRKEVMKKIKNKISNVEIIEKYENNKLKQKRIINILKDSISNLHYRYNNKNEIDSYYNKFINSKRIVTKWTTYQNDKESIYTINIDIVNDDFNNWIKKIYSIKNVTDHIIERKIEYYND</sequence>
<proteinExistence type="predicted"/>
<accession>A0A2V4CB12</accession>
<dbReference type="EMBL" id="QJHL01000001">
    <property type="protein sequence ID" value="PXY47150.1"/>
    <property type="molecule type" value="Genomic_DNA"/>
</dbReference>
<dbReference type="Proteomes" id="UP000247681">
    <property type="component" value="Unassembled WGS sequence"/>
</dbReference>
<keyword evidence="2" id="KW-1185">Reference proteome</keyword>